<evidence type="ECO:0000256" key="1">
    <source>
        <dbReference type="SAM" id="Phobius"/>
    </source>
</evidence>
<dbReference type="EC" id="3.6.3.1" evidence="4"/>
<evidence type="ECO:0000313" key="5">
    <source>
        <dbReference type="Proteomes" id="UP000276133"/>
    </source>
</evidence>
<comment type="caution">
    <text evidence="4">The sequence shown here is derived from an EMBL/GenBank/DDBJ whole genome shotgun (WGS) entry which is preliminary data.</text>
</comment>
<name>A0A3M7PQP3_BRAPC</name>
<keyword evidence="1" id="KW-1133">Transmembrane helix</keyword>
<dbReference type="SUPFAM" id="SSF81665">
    <property type="entry name" value="Calcium ATPase, transmembrane domain M"/>
    <property type="match status" value="1"/>
</dbReference>
<accession>A0A3M7PQP3</accession>
<dbReference type="Gene3D" id="2.70.150.10">
    <property type="entry name" value="Calcium-transporting ATPase, cytoplasmic transduction domain A"/>
    <property type="match status" value="1"/>
</dbReference>
<dbReference type="AlphaFoldDB" id="A0A3M7PQP3"/>
<keyword evidence="5" id="KW-1185">Reference proteome</keyword>
<dbReference type="STRING" id="10195.A0A3M7PQP3"/>
<protein>
    <submittedName>
        <fullName evidence="4">Putative phospholipid-transporting ATPase IF isoform X6</fullName>
        <ecNumber evidence="4">3.6.1.15</ecNumber>
        <ecNumber evidence="4">3.6.1.3</ecNumber>
        <ecNumber evidence="4">3.6.3.1</ecNumber>
    </submittedName>
</protein>
<sequence length="400" mass="46871">MRLEKIRDKIVDSIDNFIQKHDFLRKLLIKTRIRDTREKFSKLRTIFINHERPGEHNGEEPLKYSDNRIVTSKYTLLNFIPKNLFEQFRRIANFYFLLNILILFFIPDPPTNPYASVVPLAIVISVTALKQAYEDVLRHKSDWEINSRKVKILKNGKIQSIKSQDIKCGDIVEVKLDEEFPCDLALLYSMSDTNTCYIKTANLDGETNLKLRSVPFKFPHLNGLDDLIDLKGTLIIEKPNRRLYEFKGKLVHEKKEYLISNENILLRGTSLKIVPAIYGCAIYTGQDSKMMLNSKFKSNKLSCVEKRLNYFVIVYIIVLLALSLLCLIGSILYDNVYTTHWYIKDRASDIFKNNKSLYDFIVFMYFTNLNYIIPLSLYVTMELIRFVGSSFFEWDIKGIW</sequence>
<dbReference type="Proteomes" id="UP000276133">
    <property type="component" value="Unassembled WGS sequence"/>
</dbReference>
<dbReference type="InterPro" id="IPR023298">
    <property type="entry name" value="ATPase_P-typ_TM_dom_sf"/>
</dbReference>
<evidence type="ECO:0000313" key="4">
    <source>
        <dbReference type="EMBL" id="RNA01111.1"/>
    </source>
</evidence>
<evidence type="ECO:0000259" key="2">
    <source>
        <dbReference type="Pfam" id="PF00122"/>
    </source>
</evidence>
<dbReference type="Pfam" id="PF00122">
    <property type="entry name" value="E1-E2_ATPase"/>
    <property type="match status" value="1"/>
</dbReference>
<reference evidence="4 5" key="1">
    <citation type="journal article" date="2018" name="Sci. Rep.">
        <title>Genomic signatures of local adaptation to the degree of environmental predictability in rotifers.</title>
        <authorList>
            <person name="Franch-Gras L."/>
            <person name="Hahn C."/>
            <person name="Garcia-Roger E.M."/>
            <person name="Carmona M.J."/>
            <person name="Serra M."/>
            <person name="Gomez A."/>
        </authorList>
    </citation>
    <scope>NUCLEOTIDE SEQUENCE [LARGE SCALE GENOMIC DNA]</scope>
    <source>
        <strain evidence="4">HYR1</strain>
    </source>
</reference>
<feature type="transmembrane region" description="Helical" evidence="1">
    <location>
        <begin position="360"/>
        <end position="379"/>
    </location>
</feature>
<dbReference type="EC" id="3.6.1.15" evidence="4"/>
<dbReference type="OrthoDB" id="377733at2759"/>
<dbReference type="InterPro" id="IPR032631">
    <property type="entry name" value="P-type_ATPase_N"/>
</dbReference>
<dbReference type="EMBL" id="REGN01009461">
    <property type="protein sequence ID" value="RNA01111.1"/>
    <property type="molecule type" value="Genomic_DNA"/>
</dbReference>
<proteinExistence type="predicted"/>
<feature type="transmembrane region" description="Helical" evidence="1">
    <location>
        <begin position="113"/>
        <end position="133"/>
    </location>
</feature>
<dbReference type="PANTHER" id="PTHR24092">
    <property type="entry name" value="PROBABLE PHOSPHOLIPID-TRANSPORTING ATPASE"/>
    <property type="match status" value="1"/>
</dbReference>
<dbReference type="InterPro" id="IPR059000">
    <property type="entry name" value="ATPase_P-type_domA"/>
</dbReference>
<dbReference type="GO" id="GO:0005783">
    <property type="term" value="C:endoplasmic reticulum"/>
    <property type="evidence" value="ECO:0007669"/>
    <property type="project" value="TreeGrafter"/>
</dbReference>
<evidence type="ECO:0000259" key="3">
    <source>
        <dbReference type="Pfam" id="PF16209"/>
    </source>
</evidence>
<dbReference type="GO" id="GO:0017111">
    <property type="term" value="F:ribonucleoside triphosphate phosphatase activity"/>
    <property type="evidence" value="ECO:0007669"/>
    <property type="project" value="UniProtKB-EC"/>
</dbReference>
<keyword evidence="4" id="KW-0378">Hydrolase</keyword>
<dbReference type="InterPro" id="IPR008250">
    <property type="entry name" value="ATPase_P-typ_transduc_dom_A_sf"/>
</dbReference>
<feature type="transmembrane region" description="Helical" evidence="1">
    <location>
        <begin position="308"/>
        <end position="333"/>
    </location>
</feature>
<feature type="transmembrane region" description="Helical" evidence="1">
    <location>
        <begin position="91"/>
        <end position="107"/>
    </location>
</feature>
<dbReference type="SUPFAM" id="SSF81653">
    <property type="entry name" value="Calcium ATPase, transduction domain A"/>
    <property type="match status" value="1"/>
</dbReference>
<feature type="domain" description="P-type ATPase A" evidence="2">
    <location>
        <begin position="146"/>
        <end position="207"/>
    </location>
</feature>
<dbReference type="Pfam" id="PF16209">
    <property type="entry name" value="PhoLip_ATPase_N"/>
    <property type="match status" value="1"/>
</dbReference>
<organism evidence="4 5">
    <name type="scientific">Brachionus plicatilis</name>
    <name type="common">Marine rotifer</name>
    <name type="synonym">Brachionus muelleri</name>
    <dbReference type="NCBI Taxonomy" id="10195"/>
    <lineage>
        <taxon>Eukaryota</taxon>
        <taxon>Metazoa</taxon>
        <taxon>Spiralia</taxon>
        <taxon>Gnathifera</taxon>
        <taxon>Rotifera</taxon>
        <taxon>Eurotatoria</taxon>
        <taxon>Monogononta</taxon>
        <taxon>Pseudotrocha</taxon>
        <taxon>Ploima</taxon>
        <taxon>Brachionidae</taxon>
        <taxon>Brachionus</taxon>
    </lineage>
</organism>
<keyword evidence="1" id="KW-0472">Membrane</keyword>
<keyword evidence="1" id="KW-0812">Transmembrane</keyword>
<dbReference type="GO" id="GO:0045332">
    <property type="term" value="P:phospholipid translocation"/>
    <property type="evidence" value="ECO:0007669"/>
    <property type="project" value="TreeGrafter"/>
</dbReference>
<dbReference type="GO" id="GO:0140326">
    <property type="term" value="F:ATPase-coupled intramembrane lipid transporter activity"/>
    <property type="evidence" value="ECO:0007669"/>
    <property type="project" value="TreeGrafter"/>
</dbReference>
<gene>
    <name evidence="4" type="ORF">BpHYR1_041245</name>
</gene>
<dbReference type="GO" id="GO:0005886">
    <property type="term" value="C:plasma membrane"/>
    <property type="evidence" value="ECO:0007669"/>
    <property type="project" value="TreeGrafter"/>
</dbReference>
<dbReference type="PANTHER" id="PTHR24092:SF175">
    <property type="entry name" value="PHOSPHOLIPID-TRANSPORTING ATPASE"/>
    <property type="match status" value="1"/>
</dbReference>
<dbReference type="EC" id="3.6.1.3" evidence="4"/>
<feature type="domain" description="P-type ATPase N-terminal" evidence="3">
    <location>
        <begin position="57"/>
        <end position="116"/>
    </location>
</feature>